<dbReference type="EMBL" id="AK373345">
    <property type="protein sequence ID" value="BAK04542.1"/>
    <property type="molecule type" value="mRNA"/>
</dbReference>
<evidence type="ECO:0000256" key="1">
    <source>
        <dbReference type="SAM" id="MobiDB-lite"/>
    </source>
</evidence>
<dbReference type="AlphaFoldDB" id="F2EB20"/>
<accession>F2EB20</accession>
<organism evidence="2">
    <name type="scientific">Hordeum vulgare subsp. vulgare</name>
    <name type="common">Domesticated barley</name>
    <dbReference type="NCBI Taxonomy" id="112509"/>
    <lineage>
        <taxon>Eukaryota</taxon>
        <taxon>Viridiplantae</taxon>
        <taxon>Streptophyta</taxon>
        <taxon>Embryophyta</taxon>
        <taxon>Tracheophyta</taxon>
        <taxon>Spermatophyta</taxon>
        <taxon>Magnoliopsida</taxon>
        <taxon>Liliopsida</taxon>
        <taxon>Poales</taxon>
        <taxon>Poaceae</taxon>
        <taxon>BOP clade</taxon>
        <taxon>Pooideae</taxon>
        <taxon>Triticodae</taxon>
        <taxon>Triticeae</taxon>
        <taxon>Hordeinae</taxon>
        <taxon>Hordeum</taxon>
    </lineage>
</organism>
<reference evidence="2" key="1">
    <citation type="journal article" date="2011" name="Plant Physiol.">
        <title>Comprehensive sequence analysis of 24,783 barley full-length cDNAs derived from 12 clone libraries.</title>
        <authorList>
            <person name="Matsumoto T."/>
            <person name="Tanaka T."/>
            <person name="Sakai H."/>
            <person name="Amano N."/>
            <person name="Kanamori H."/>
            <person name="Kurita K."/>
            <person name="Kikuta A."/>
            <person name="Kamiya K."/>
            <person name="Yamamoto M."/>
            <person name="Ikawa H."/>
            <person name="Fujii N."/>
            <person name="Hori K."/>
            <person name="Itoh T."/>
            <person name="Sato K."/>
        </authorList>
    </citation>
    <scope>NUCLEOTIDE SEQUENCE</scope>
    <source>
        <tissue evidence="2">Seed</tissue>
    </source>
</reference>
<feature type="region of interest" description="Disordered" evidence="1">
    <location>
        <begin position="1"/>
        <end position="47"/>
    </location>
</feature>
<protein>
    <submittedName>
        <fullName evidence="2">Predicted protein</fullName>
    </submittedName>
</protein>
<evidence type="ECO:0000313" key="2">
    <source>
        <dbReference type="EMBL" id="BAK04542.1"/>
    </source>
</evidence>
<feature type="region of interest" description="Disordered" evidence="1">
    <location>
        <begin position="186"/>
        <end position="210"/>
    </location>
</feature>
<proteinExistence type="evidence at transcript level"/>
<name>F2EB20_HORVV</name>
<sequence length="210" mass="22738">MRKTTQGNPLLGPPRPLSAARAVSDGTDPMAEFFEGANKALPPPPRHDCRASAIDTVMATKLDKPQDFATGESTGSDDPLDMGPALSLNRHTPEAAVTPSLQLGAVTNQVYHLQFEEGSCSRAPRQLFTGVPMSLLGQGKARAQTPLRSRKMMTPTRQSAWQVSNPSTVLVSQRATLRLVHTLWHPRAKGEDDDQGSEGAHPSFRRAPLR</sequence>